<evidence type="ECO:0000313" key="7">
    <source>
        <dbReference type="Proteomes" id="UP001057375"/>
    </source>
</evidence>
<evidence type="ECO:0000313" key="6">
    <source>
        <dbReference type="EMBL" id="GKT17483.1"/>
    </source>
</evidence>
<protein>
    <submittedName>
        <fullName evidence="6">DNA mismatch repair MutS family like protein</fullName>
    </submittedName>
</protein>
<keyword evidence="3" id="KW-0067">ATP-binding</keyword>
<sequence>MLSFSSSSCARAIQKVCKTVGTLDVLTCCSKLIRLRKFSIPQIYDTSESALYENKLHLIQMRHPIAELSFSSYVPTDVSIVKHQPVIVLSGGNMSGKSCLMKSVALSAILCQCGFPIPCNSGSYLPMFDHIAVRAGAEDDILRGKSTFLCELEETQQALKFATSDSLVLLDELGRGTASLDAAAITTAVLNHVCTIGAVSFLSTHSSYVSDSVHEFEACQARHMGFVKDDEIVRFLYSFKKGKSPSSYGVNVAQMAGIGKDIIKVAQDIVSGIE</sequence>
<dbReference type="PANTHER" id="PTHR11361">
    <property type="entry name" value="DNA MISMATCH REPAIR PROTEIN MUTS FAMILY MEMBER"/>
    <property type="match status" value="1"/>
</dbReference>
<organism evidence="6 7">
    <name type="scientific">Aduncisulcus paluster</name>
    <dbReference type="NCBI Taxonomy" id="2918883"/>
    <lineage>
        <taxon>Eukaryota</taxon>
        <taxon>Metamonada</taxon>
        <taxon>Carpediemonas-like organisms</taxon>
        <taxon>Aduncisulcus</taxon>
    </lineage>
</organism>
<dbReference type="SMART" id="SM00534">
    <property type="entry name" value="MUTSac"/>
    <property type="match status" value="1"/>
</dbReference>
<dbReference type="EMBL" id="BQXS01011853">
    <property type="protein sequence ID" value="GKT17483.1"/>
    <property type="molecule type" value="Genomic_DNA"/>
</dbReference>
<evidence type="ECO:0000256" key="4">
    <source>
        <dbReference type="ARBA" id="ARBA00023125"/>
    </source>
</evidence>
<evidence type="ECO:0000259" key="5">
    <source>
        <dbReference type="SMART" id="SM00534"/>
    </source>
</evidence>
<comment type="similarity">
    <text evidence="1">Belongs to the DNA mismatch repair MutS family.</text>
</comment>
<reference evidence="6" key="1">
    <citation type="submission" date="2022-03" db="EMBL/GenBank/DDBJ databases">
        <title>Draft genome sequence of Aduncisulcus paluster, a free-living microaerophilic Fornicata.</title>
        <authorList>
            <person name="Yuyama I."/>
            <person name="Kume K."/>
            <person name="Tamura T."/>
            <person name="Inagaki Y."/>
            <person name="Hashimoto T."/>
        </authorList>
    </citation>
    <scope>NUCLEOTIDE SEQUENCE</scope>
    <source>
        <strain evidence="6">NY0171</strain>
    </source>
</reference>
<keyword evidence="7" id="KW-1185">Reference proteome</keyword>
<dbReference type="Pfam" id="PF00488">
    <property type="entry name" value="MutS_V"/>
    <property type="match status" value="1"/>
</dbReference>
<dbReference type="Proteomes" id="UP001057375">
    <property type="component" value="Unassembled WGS sequence"/>
</dbReference>
<evidence type="ECO:0000256" key="2">
    <source>
        <dbReference type="ARBA" id="ARBA00022741"/>
    </source>
</evidence>
<dbReference type="Gene3D" id="3.40.50.300">
    <property type="entry name" value="P-loop containing nucleotide triphosphate hydrolases"/>
    <property type="match status" value="1"/>
</dbReference>
<dbReference type="InterPro" id="IPR000432">
    <property type="entry name" value="DNA_mismatch_repair_MutS_C"/>
</dbReference>
<feature type="domain" description="DNA mismatch repair proteins mutS family" evidence="5">
    <location>
        <begin position="84"/>
        <end position="271"/>
    </location>
</feature>
<keyword evidence="4" id="KW-0238">DNA-binding</keyword>
<name>A0ABQ5JUQ3_9EUKA</name>
<dbReference type="InterPro" id="IPR027417">
    <property type="entry name" value="P-loop_NTPase"/>
</dbReference>
<accession>A0ABQ5JUQ3</accession>
<dbReference type="SUPFAM" id="SSF52540">
    <property type="entry name" value="P-loop containing nucleoside triphosphate hydrolases"/>
    <property type="match status" value="1"/>
</dbReference>
<dbReference type="PANTHER" id="PTHR11361:SF148">
    <property type="entry name" value="DNA MISMATCH REPAIR PROTEIN MSH6"/>
    <property type="match status" value="1"/>
</dbReference>
<keyword evidence="2" id="KW-0547">Nucleotide-binding</keyword>
<evidence type="ECO:0000256" key="1">
    <source>
        <dbReference type="ARBA" id="ARBA00006271"/>
    </source>
</evidence>
<evidence type="ECO:0000256" key="3">
    <source>
        <dbReference type="ARBA" id="ARBA00022840"/>
    </source>
</evidence>
<dbReference type="InterPro" id="IPR045076">
    <property type="entry name" value="MutS"/>
</dbReference>
<gene>
    <name evidence="6" type="ORF">ADUPG1_011111</name>
</gene>
<proteinExistence type="inferred from homology"/>
<comment type="caution">
    <text evidence="6">The sequence shown here is derived from an EMBL/GenBank/DDBJ whole genome shotgun (WGS) entry which is preliminary data.</text>
</comment>